<proteinExistence type="predicted"/>
<reference evidence="2 3" key="1">
    <citation type="journal article" date="2019" name="Nat. Ecol. Evol.">
        <title>Megaphylogeny resolves global patterns of mushroom evolution.</title>
        <authorList>
            <person name="Varga T."/>
            <person name="Krizsan K."/>
            <person name="Foldi C."/>
            <person name="Dima B."/>
            <person name="Sanchez-Garcia M."/>
            <person name="Sanchez-Ramirez S."/>
            <person name="Szollosi G.J."/>
            <person name="Szarkandi J.G."/>
            <person name="Papp V."/>
            <person name="Albert L."/>
            <person name="Andreopoulos W."/>
            <person name="Angelini C."/>
            <person name="Antonin V."/>
            <person name="Barry K.W."/>
            <person name="Bougher N.L."/>
            <person name="Buchanan P."/>
            <person name="Buyck B."/>
            <person name="Bense V."/>
            <person name="Catcheside P."/>
            <person name="Chovatia M."/>
            <person name="Cooper J."/>
            <person name="Damon W."/>
            <person name="Desjardin D."/>
            <person name="Finy P."/>
            <person name="Geml J."/>
            <person name="Haridas S."/>
            <person name="Hughes K."/>
            <person name="Justo A."/>
            <person name="Karasinski D."/>
            <person name="Kautmanova I."/>
            <person name="Kiss B."/>
            <person name="Kocsube S."/>
            <person name="Kotiranta H."/>
            <person name="LaButti K.M."/>
            <person name="Lechner B.E."/>
            <person name="Liimatainen K."/>
            <person name="Lipzen A."/>
            <person name="Lukacs Z."/>
            <person name="Mihaltcheva S."/>
            <person name="Morgado L.N."/>
            <person name="Niskanen T."/>
            <person name="Noordeloos M.E."/>
            <person name="Ohm R.A."/>
            <person name="Ortiz-Santana B."/>
            <person name="Ovrebo C."/>
            <person name="Racz N."/>
            <person name="Riley R."/>
            <person name="Savchenko A."/>
            <person name="Shiryaev A."/>
            <person name="Soop K."/>
            <person name="Spirin V."/>
            <person name="Szebenyi C."/>
            <person name="Tomsovsky M."/>
            <person name="Tulloss R.E."/>
            <person name="Uehling J."/>
            <person name="Grigoriev I.V."/>
            <person name="Vagvolgyi C."/>
            <person name="Papp T."/>
            <person name="Martin F.M."/>
            <person name="Miettinen O."/>
            <person name="Hibbett D.S."/>
            <person name="Nagy L.G."/>
        </authorList>
    </citation>
    <scope>NUCLEOTIDE SEQUENCE [LARGE SCALE GENOMIC DNA]</scope>
    <source>
        <strain evidence="2 3">OMC1185</strain>
    </source>
</reference>
<dbReference type="OrthoDB" id="2975193at2759"/>
<accession>A0A5C3MM71</accession>
<dbReference type="Pfam" id="PF14040">
    <property type="entry name" value="DNase_NucA_NucB"/>
    <property type="match status" value="1"/>
</dbReference>
<dbReference type="Proteomes" id="UP000305948">
    <property type="component" value="Unassembled WGS sequence"/>
</dbReference>
<sequence length="85" mass="9133">MCFAVNCRQLPGVLDFDDPSATVKRGRRNAAGCTRRNRCNGRTDGRTTCDEYPFASTSQGGGNAVTRCVSLAECRSQGGSLSSFY</sequence>
<evidence type="ECO:0000313" key="2">
    <source>
        <dbReference type="EMBL" id="TFK45765.1"/>
    </source>
</evidence>
<dbReference type="EMBL" id="ML213537">
    <property type="protein sequence ID" value="TFK45765.1"/>
    <property type="molecule type" value="Genomic_DNA"/>
</dbReference>
<dbReference type="AlphaFoldDB" id="A0A5C3MM71"/>
<protein>
    <recommendedName>
        <fullName evidence="1">Deoxyribonuclease NucA/NucB domain-containing protein</fullName>
    </recommendedName>
</protein>
<evidence type="ECO:0000259" key="1">
    <source>
        <dbReference type="Pfam" id="PF14040"/>
    </source>
</evidence>
<feature type="domain" description="Deoxyribonuclease NucA/NucB" evidence="1">
    <location>
        <begin position="1"/>
        <end position="85"/>
    </location>
</feature>
<evidence type="ECO:0000313" key="3">
    <source>
        <dbReference type="Proteomes" id="UP000305948"/>
    </source>
</evidence>
<gene>
    <name evidence="2" type="ORF">OE88DRAFT_1097909</name>
</gene>
<dbReference type="STRING" id="5364.A0A5C3MM71"/>
<keyword evidence="3" id="KW-1185">Reference proteome</keyword>
<organism evidence="2 3">
    <name type="scientific">Heliocybe sulcata</name>
    <dbReference type="NCBI Taxonomy" id="5364"/>
    <lineage>
        <taxon>Eukaryota</taxon>
        <taxon>Fungi</taxon>
        <taxon>Dikarya</taxon>
        <taxon>Basidiomycota</taxon>
        <taxon>Agaricomycotina</taxon>
        <taxon>Agaricomycetes</taxon>
        <taxon>Gloeophyllales</taxon>
        <taxon>Gloeophyllaceae</taxon>
        <taxon>Heliocybe</taxon>
    </lineage>
</organism>
<dbReference type="InterPro" id="IPR029476">
    <property type="entry name" value="DNase_NucA_NucB"/>
</dbReference>
<name>A0A5C3MM71_9AGAM</name>